<feature type="compositionally biased region" description="Basic and acidic residues" evidence="1">
    <location>
        <begin position="7"/>
        <end position="22"/>
    </location>
</feature>
<evidence type="ECO:0000313" key="3">
    <source>
        <dbReference type="RefSeq" id="XP_022337283.1"/>
    </source>
</evidence>
<dbReference type="KEGG" id="cvn:111133306"/>
<evidence type="ECO:0000313" key="2">
    <source>
        <dbReference type="Proteomes" id="UP000694844"/>
    </source>
</evidence>
<protein>
    <submittedName>
        <fullName evidence="3">Uncharacterized protein LOC111133306</fullName>
    </submittedName>
</protein>
<feature type="region of interest" description="Disordered" evidence="1">
    <location>
        <begin position="1"/>
        <end position="95"/>
    </location>
</feature>
<reference evidence="3" key="1">
    <citation type="submission" date="2025-08" db="UniProtKB">
        <authorList>
            <consortium name="RefSeq"/>
        </authorList>
    </citation>
    <scope>IDENTIFICATION</scope>
    <source>
        <tissue evidence="3">Whole sample</tissue>
    </source>
</reference>
<dbReference type="AlphaFoldDB" id="A0A8B8ECK3"/>
<accession>A0A8B8ECK3</accession>
<feature type="compositionally biased region" description="Low complexity" evidence="1">
    <location>
        <begin position="56"/>
        <end position="71"/>
    </location>
</feature>
<organism evidence="2 3">
    <name type="scientific">Crassostrea virginica</name>
    <name type="common">Eastern oyster</name>
    <dbReference type="NCBI Taxonomy" id="6565"/>
    <lineage>
        <taxon>Eukaryota</taxon>
        <taxon>Metazoa</taxon>
        <taxon>Spiralia</taxon>
        <taxon>Lophotrochozoa</taxon>
        <taxon>Mollusca</taxon>
        <taxon>Bivalvia</taxon>
        <taxon>Autobranchia</taxon>
        <taxon>Pteriomorphia</taxon>
        <taxon>Ostreida</taxon>
        <taxon>Ostreoidea</taxon>
        <taxon>Ostreidae</taxon>
        <taxon>Crassostrea</taxon>
    </lineage>
</organism>
<dbReference type="GeneID" id="111133306"/>
<name>A0A8B8ECK3_CRAVI</name>
<gene>
    <name evidence="3" type="primary">LOC111133306</name>
</gene>
<proteinExistence type="predicted"/>
<sequence length="298" mass="33120">MARKFLKKAEETSNLKSEEDSRKRKPTSRLISESRSETDDDSDLDARGIPSPPKIKFSQKTTRTKQTTPKKIGSVEGLSLSPSPPPPPPQSLRNYPLSTSVKRQLIRTSPRLTKGAGVAIPVGSRSSPVPGQIPAVRSTETTAPMKQGGNASDLLHQVISKINHLQKDVDGIKSHIIDSVDDDIQSIDNLLPLGRKLDSVREVEDFQESLDENLKRKLINALASLQEGPRCHAVTHDKQLHEPVQWNWTKGKRHTYLQYYPLCCTQSIKKECVLQHNQKRGSRCTQSCAVSALGKQLL</sequence>
<evidence type="ECO:0000256" key="1">
    <source>
        <dbReference type="SAM" id="MobiDB-lite"/>
    </source>
</evidence>
<dbReference type="Proteomes" id="UP000694844">
    <property type="component" value="Chromosome 5"/>
</dbReference>
<keyword evidence="2" id="KW-1185">Reference proteome</keyword>
<dbReference type="RefSeq" id="XP_022337283.1">
    <property type="nucleotide sequence ID" value="XM_022481575.1"/>
</dbReference>